<evidence type="ECO:0000256" key="8">
    <source>
        <dbReference type="ARBA" id="ARBA00047899"/>
    </source>
</evidence>
<dbReference type="PROSITE" id="PS00107">
    <property type="entry name" value="PROTEIN_KINASE_ATP"/>
    <property type="match status" value="1"/>
</dbReference>
<keyword evidence="6" id="KW-0418">Kinase</keyword>
<reference evidence="13 14" key="1">
    <citation type="submission" date="2023-03" db="EMBL/GenBank/DDBJ databases">
        <title>Genome sequence of Lichtheimia ornata CBS 291.66.</title>
        <authorList>
            <person name="Mohabir J.T."/>
            <person name="Shea T.P."/>
            <person name="Kurbessoian T."/>
            <person name="Berby B."/>
            <person name="Fontaine J."/>
            <person name="Livny J."/>
            <person name="Gnirke A."/>
            <person name="Stajich J.E."/>
            <person name="Cuomo C.A."/>
        </authorList>
    </citation>
    <scope>NUCLEOTIDE SEQUENCE [LARGE SCALE GENOMIC DNA]</scope>
    <source>
        <strain evidence="13">CBS 291.66</strain>
    </source>
</reference>
<dbReference type="PROSITE" id="PS50011">
    <property type="entry name" value="PROTEIN_KINASE_DOM"/>
    <property type="match status" value="1"/>
</dbReference>
<comment type="catalytic activity">
    <reaction evidence="8">
        <text>L-threonyl-[protein] + ATP = O-phospho-L-threonyl-[protein] + ADP + H(+)</text>
        <dbReference type="Rhea" id="RHEA:46608"/>
        <dbReference type="Rhea" id="RHEA-COMP:11060"/>
        <dbReference type="Rhea" id="RHEA-COMP:11605"/>
        <dbReference type="ChEBI" id="CHEBI:15378"/>
        <dbReference type="ChEBI" id="CHEBI:30013"/>
        <dbReference type="ChEBI" id="CHEBI:30616"/>
        <dbReference type="ChEBI" id="CHEBI:61977"/>
        <dbReference type="ChEBI" id="CHEBI:456216"/>
        <dbReference type="EC" id="2.7.11.1"/>
    </reaction>
</comment>
<dbReference type="PROSITE" id="PS00108">
    <property type="entry name" value="PROTEIN_KINASE_ST"/>
    <property type="match status" value="1"/>
</dbReference>
<accession>A0AAD7XZX0</accession>
<gene>
    <name evidence="13" type="ORF">O0I10_007760</name>
</gene>
<evidence type="ECO:0000313" key="13">
    <source>
        <dbReference type="EMBL" id="KAJ8656437.1"/>
    </source>
</evidence>
<feature type="domain" description="Protein kinase" evidence="12">
    <location>
        <begin position="12"/>
        <end position="266"/>
    </location>
</feature>
<feature type="region of interest" description="Disordered" evidence="11">
    <location>
        <begin position="466"/>
        <end position="587"/>
    </location>
</feature>
<feature type="compositionally biased region" description="Polar residues" evidence="11">
    <location>
        <begin position="342"/>
        <end position="355"/>
    </location>
</feature>
<name>A0AAD7XZX0_9FUNG</name>
<dbReference type="CDD" id="cd06609">
    <property type="entry name" value="STKc_MST3_like"/>
    <property type="match status" value="1"/>
</dbReference>
<evidence type="ECO:0000313" key="14">
    <source>
        <dbReference type="Proteomes" id="UP001234581"/>
    </source>
</evidence>
<evidence type="ECO:0000256" key="4">
    <source>
        <dbReference type="ARBA" id="ARBA00022679"/>
    </source>
</evidence>
<dbReference type="Proteomes" id="UP001234581">
    <property type="component" value="Unassembled WGS sequence"/>
</dbReference>
<feature type="compositionally biased region" description="Polar residues" evidence="11">
    <location>
        <begin position="466"/>
        <end position="481"/>
    </location>
</feature>
<dbReference type="GO" id="GO:0004674">
    <property type="term" value="F:protein serine/threonine kinase activity"/>
    <property type="evidence" value="ECO:0007669"/>
    <property type="project" value="UniProtKB-KW"/>
</dbReference>
<feature type="compositionally biased region" description="Low complexity" evidence="11">
    <location>
        <begin position="376"/>
        <end position="392"/>
    </location>
</feature>
<feature type="compositionally biased region" description="Polar residues" evidence="11">
    <location>
        <begin position="492"/>
        <end position="509"/>
    </location>
</feature>
<dbReference type="GO" id="GO:0005524">
    <property type="term" value="F:ATP binding"/>
    <property type="evidence" value="ECO:0007669"/>
    <property type="project" value="UniProtKB-UniRule"/>
</dbReference>
<dbReference type="InterPro" id="IPR017441">
    <property type="entry name" value="Protein_kinase_ATP_BS"/>
</dbReference>
<dbReference type="GO" id="GO:0005737">
    <property type="term" value="C:cytoplasm"/>
    <property type="evidence" value="ECO:0007669"/>
    <property type="project" value="TreeGrafter"/>
</dbReference>
<dbReference type="InterPro" id="IPR008271">
    <property type="entry name" value="Ser/Thr_kinase_AS"/>
</dbReference>
<keyword evidence="3" id="KW-0723">Serine/threonine-protein kinase</keyword>
<dbReference type="PANTHER" id="PTHR48012">
    <property type="entry name" value="STERILE20-LIKE KINASE, ISOFORM B-RELATED"/>
    <property type="match status" value="1"/>
</dbReference>
<evidence type="ECO:0000256" key="9">
    <source>
        <dbReference type="ARBA" id="ARBA00048679"/>
    </source>
</evidence>
<dbReference type="SMART" id="SM00220">
    <property type="entry name" value="S_TKc"/>
    <property type="match status" value="1"/>
</dbReference>
<comment type="similarity">
    <text evidence="1">Belongs to the protein kinase superfamily. STE Ser/Thr protein kinase family. STE20 subfamily.</text>
</comment>
<dbReference type="FunFam" id="1.10.510.10:FF:000499">
    <property type="entry name" value="Serine/threonine-protein kinase KIC1"/>
    <property type="match status" value="1"/>
</dbReference>
<feature type="compositionally biased region" description="Low complexity" evidence="11">
    <location>
        <begin position="606"/>
        <end position="625"/>
    </location>
</feature>
<dbReference type="InterPro" id="IPR000719">
    <property type="entry name" value="Prot_kinase_dom"/>
</dbReference>
<feature type="compositionally biased region" description="Polar residues" evidence="11">
    <location>
        <begin position="393"/>
        <end position="423"/>
    </location>
</feature>
<feature type="compositionally biased region" description="Polar residues" evidence="11">
    <location>
        <begin position="686"/>
        <end position="699"/>
    </location>
</feature>
<evidence type="ECO:0000256" key="5">
    <source>
        <dbReference type="ARBA" id="ARBA00022741"/>
    </source>
</evidence>
<dbReference type="EC" id="2.7.11.1" evidence="2"/>
<dbReference type="GeneID" id="83215167"/>
<feature type="compositionally biased region" description="Low complexity" evidence="11">
    <location>
        <begin position="670"/>
        <end position="685"/>
    </location>
</feature>
<keyword evidence="14" id="KW-1185">Reference proteome</keyword>
<organism evidence="13 14">
    <name type="scientific">Lichtheimia ornata</name>
    <dbReference type="NCBI Taxonomy" id="688661"/>
    <lineage>
        <taxon>Eukaryota</taxon>
        <taxon>Fungi</taxon>
        <taxon>Fungi incertae sedis</taxon>
        <taxon>Mucoromycota</taxon>
        <taxon>Mucoromycotina</taxon>
        <taxon>Mucoromycetes</taxon>
        <taxon>Mucorales</taxon>
        <taxon>Lichtheimiaceae</taxon>
        <taxon>Lichtheimia</taxon>
    </lineage>
</organism>
<evidence type="ECO:0000259" key="12">
    <source>
        <dbReference type="PROSITE" id="PS50011"/>
    </source>
</evidence>
<evidence type="ECO:0000256" key="1">
    <source>
        <dbReference type="ARBA" id="ARBA00008874"/>
    </source>
</evidence>
<evidence type="ECO:0000256" key="3">
    <source>
        <dbReference type="ARBA" id="ARBA00022527"/>
    </source>
</evidence>
<evidence type="ECO:0000256" key="10">
    <source>
        <dbReference type="PROSITE-ProRule" id="PRU10141"/>
    </source>
</evidence>
<feature type="compositionally biased region" description="Basic residues" evidence="11">
    <location>
        <begin position="639"/>
        <end position="648"/>
    </location>
</feature>
<feature type="compositionally biased region" description="Polar residues" evidence="11">
    <location>
        <begin position="650"/>
        <end position="664"/>
    </location>
</feature>
<dbReference type="EMBL" id="JARTCD010000039">
    <property type="protein sequence ID" value="KAJ8656437.1"/>
    <property type="molecule type" value="Genomic_DNA"/>
</dbReference>
<dbReference type="InterPro" id="IPR050629">
    <property type="entry name" value="STE20/SPS1-PAK"/>
</dbReference>
<dbReference type="PANTHER" id="PTHR48012:SF21">
    <property type="entry name" value="PH DOMAIN-CONTAINING PROTEIN"/>
    <property type="match status" value="1"/>
</dbReference>
<feature type="region of interest" description="Disordered" evidence="11">
    <location>
        <begin position="289"/>
        <end position="425"/>
    </location>
</feature>
<comment type="caution">
    <text evidence="13">The sequence shown here is derived from an EMBL/GenBank/DDBJ whole genome shotgun (WGS) entry which is preliminary data.</text>
</comment>
<keyword evidence="5 10" id="KW-0547">Nucleotide-binding</keyword>
<dbReference type="AlphaFoldDB" id="A0AAD7XZX0"/>
<feature type="compositionally biased region" description="Basic and acidic residues" evidence="11">
    <location>
        <begin position="327"/>
        <end position="341"/>
    </location>
</feature>
<evidence type="ECO:0000256" key="7">
    <source>
        <dbReference type="ARBA" id="ARBA00022840"/>
    </source>
</evidence>
<dbReference type="Gene3D" id="3.30.200.20">
    <property type="entry name" value="Phosphorylase Kinase, domain 1"/>
    <property type="match status" value="1"/>
</dbReference>
<sequence length="747" mass="82188">MTTHTEPASQLYTKLNRVGKGAYGSVYKGINNKTRQIVAIKILNLDTEEDDVDDIQKEIALLSQLTHAKSQNITPYYGSVLNDTKLWIIMDYAAGGSVRRIMKSGNIEEKYIAVITRQVLQALSYLHKNHIIHRDIKAANILLTAEGNVQLCDFGVAGQTTLNSLKRNTFVGTPYWMAPEVIRQGSSYDFKADIWSLGITVFEMASGNPPLANVDPMRAIILIPRSKPPKLPDSFSPAIRDFVDLCLCEEPDERPSADELSRTRFIKNSNKAQRSLLRELITRYDRWKATREKKSGSDSESGSDNETIEGLKNFENPNTVDDEWEFETVRQRQINKDDAEKTNNQTFRPSNQRQDIQPKPIRAHDKTHPLVRLFENSTDTSSNSSATPDNTSLSNPLANTPSSIASSPSNALPIPQNLTTTPSPVIDLDSSAILAPQPLHPAISSSSPKTTTTMNDGYLLEAKDTTTTTYQPSPPDTNLLTSRKAGTASAEPWSSSSNPLVPGISNRQFQGEKLSPHSRSFKEGQPMMRARSQSDQRQAVPLRNRQGSSPDTAAVAAREESSLKPTHAGLPLARRVRSATTLRRTEEDSVPLKALIANKQQQLYQSSSSSAHAHSTSSSTSDVTTTPPPLPPSNANKTTSKHHDHRRSISADSTPKANGSGTRRNNIDIPPLMNLSSPSSSSNSNFDWQVSGATDVTPTTEKKIIQAPKIDGLRSSTDLQLALNESLFELGQWLHQLDSLIPSNNDK</sequence>
<dbReference type="SUPFAM" id="SSF56112">
    <property type="entry name" value="Protein kinase-like (PK-like)"/>
    <property type="match status" value="1"/>
</dbReference>
<keyword evidence="7 10" id="KW-0067">ATP-binding</keyword>
<evidence type="ECO:0000256" key="2">
    <source>
        <dbReference type="ARBA" id="ARBA00012513"/>
    </source>
</evidence>
<evidence type="ECO:0000256" key="11">
    <source>
        <dbReference type="SAM" id="MobiDB-lite"/>
    </source>
</evidence>
<keyword evidence="4" id="KW-0808">Transferase</keyword>
<proteinExistence type="inferred from homology"/>
<dbReference type="Pfam" id="PF00069">
    <property type="entry name" value="Pkinase"/>
    <property type="match status" value="1"/>
</dbReference>
<protein>
    <recommendedName>
        <fullName evidence="2">non-specific serine/threonine protein kinase</fullName>
        <ecNumber evidence="2">2.7.11.1</ecNumber>
    </recommendedName>
</protein>
<evidence type="ECO:0000256" key="6">
    <source>
        <dbReference type="ARBA" id="ARBA00022777"/>
    </source>
</evidence>
<dbReference type="Gene3D" id="1.10.510.10">
    <property type="entry name" value="Transferase(Phosphotransferase) domain 1"/>
    <property type="match status" value="1"/>
</dbReference>
<feature type="region of interest" description="Disordered" evidence="11">
    <location>
        <begin position="601"/>
        <end position="699"/>
    </location>
</feature>
<dbReference type="InterPro" id="IPR011009">
    <property type="entry name" value="Kinase-like_dom_sf"/>
</dbReference>
<dbReference type="RefSeq" id="XP_058341350.1">
    <property type="nucleotide sequence ID" value="XM_058487772.1"/>
</dbReference>
<feature type="binding site" evidence="10">
    <location>
        <position position="41"/>
    </location>
    <ligand>
        <name>ATP</name>
        <dbReference type="ChEBI" id="CHEBI:30616"/>
    </ligand>
</feature>
<comment type="catalytic activity">
    <reaction evidence="9">
        <text>L-seryl-[protein] + ATP = O-phospho-L-seryl-[protein] + ADP + H(+)</text>
        <dbReference type="Rhea" id="RHEA:17989"/>
        <dbReference type="Rhea" id="RHEA-COMP:9863"/>
        <dbReference type="Rhea" id="RHEA-COMP:11604"/>
        <dbReference type="ChEBI" id="CHEBI:15378"/>
        <dbReference type="ChEBI" id="CHEBI:29999"/>
        <dbReference type="ChEBI" id="CHEBI:30616"/>
        <dbReference type="ChEBI" id="CHEBI:83421"/>
        <dbReference type="ChEBI" id="CHEBI:456216"/>
        <dbReference type="EC" id="2.7.11.1"/>
    </reaction>
</comment>